<gene>
    <name evidence="1" type="ORF">MXD59_12450</name>
</gene>
<evidence type="ECO:0000313" key="2">
    <source>
        <dbReference type="Proteomes" id="UP001201873"/>
    </source>
</evidence>
<protein>
    <recommendedName>
        <fullName evidence="3">Lipoprotein</fullName>
    </recommendedName>
</protein>
<name>A0ABT0JYG0_9ACTN</name>
<organism evidence="1 2">
    <name type="scientific">Frankia umida</name>
    <dbReference type="NCBI Taxonomy" id="573489"/>
    <lineage>
        <taxon>Bacteria</taxon>
        <taxon>Bacillati</taxon>
        <taxon>Actinomycetota</taxon>
        <taxon>Actinomycetes</taxon>
        <taxon>Frankiales</taxon>
        <taxon>Frankiaceae</taxon>
        <taxon>Frankia</taxon>
    </lineage>
</organism>
<keyword evidence="2" id="KW-1185">Reference proteome</keyword>
<dbReference type="Proteomes" id="UP001201873">
    <property type="component" value="Unassembled WGS sequence"/>
</dbReference>
<dbReference type="PROSITE" id="PS51257">
    <property type="entry name" value="PROKAR_LIPOPROTEIN"/>
    <property type="match status" value="1"/>
</dbReference>
<proteinExistence type="predicted"/>
<dbReference type="EMBL" id="JALKFT010000010">
    <property type="protein sequence ID" value="MCK9876577.1"/>
    <property type="molecule type" value="Genomic_DNA"/>
</dbReference>
<dbReference type="RefSeq" id="WP_248824817.1">
    <property type="nucleotide sequence ID" value="NZ_JALKFT010000010.1"/>
</dbReference>
<evidence type="ECO:0000313" key="1">
    <source>
        <dbReference type="EMBL" id="MCK9876577.1"/>
    </source>
</evidence>
<sequence length="236" mass="24432">MRAGRRHGGLPRALVGLGLVLALVGAAAGCSGGGDKKTNGLEGLAPAEVGSRAVTTLRTAPGVHLSGSVTSPGGDAPADYDLVLSPTTTRGTVEEYGQQTQLVKIKADTYVRRARSYYTATGDSAAADLLADRWVRLAAADAAKYSYFTLSGFSDSLRSYLVGLAGKVEQEKVDGERAVRVRASDGTTFEVANTGPAYPLRITLAGNSTTRLRLADFRTPDAATAPSSPIDLSSIG</sequence>
<comment type="caution">
    <text evidence="1">The sequence shown here is derived from an EMBL/GenBank/DDBJ whole genome shotgun (WGS) entry which is preliminary data.</text>
</comment>
<accession>A0ABT0JYG0</accession>
<evidence type="ECO:0008006" key="3">
    <source>
        <dbReference type="Google" id="ProtNLM"/>
    </source>
</evidence>
<reference evidence="1 2" key="1">
    <citation type="submission" date="2022-04" db="EMBL/GenBank/DDBJ databases">
        <title>Genome diversity in the genus Frankia.</title>
        <authorList>
            <person name="Carlos-Shanley C."/>
            <person name="Hahn D."/>
        </authorList>
    </citation>
    <scope>NUCLEOTIDE SEQUENCE [LARGE SCALE GENOMIC DNA]</scope>
    <source>
        <strain evidence="1 2">Ag45/Mut15</strain>
    </source>
</reference>